<dbReference type="EMBL" id="FMAC01000013">
    <property type="protein sequence ID" value="SCB36418.1"/>
    <property type="molecule type" value="Genomic_DNA"/>
</dbReference>
<accession>A0A1C3W9C9</accession>
<evidence type="ECO:0000313" key="2">
    <source>
        <dbReference type="Proteomes" id="UP000186228"/>
    </source>
</evidence>
<gene>
    <name evidence="1" type="ORF">GA0061100_11377</name>
</gene>
<evidence type="ECO:0000313" key="1">
    <source>
        <dbReference type="EMBL" id="SCB36418.1"/>
    </source>
</evidence>
<reference evidence="2" key="1">
    <citation type="submission" date="2016-08" db="EMBL/GenBank/DDBJ databases">
        <authorList>
            <person name="Varghese N."/>
            <person name="Submissions Spin"/>
        </authorList>
    </citation>
    <scope>NUCLEOTIDE SEQUENCE [LARGE SCALE GENOMIC DNA]</scope>
    <source>
        <strain evidence="2">CCBAU 57015</strain>
    </source>
</reference>
<keyword evidence="2" id="KW-1185">Reference proteome</keyword>
<proteinExistence type="predicted"/>
<dbReference type="AlphaFoldDB" id="A0A1C3W9C9"/>
<protein>
    <submittedName>
        <fullName evidence="1">Uncharacterized protein</fullName>
    </submittedName>
</protein>
<sequence length="67" mass="7964">MFRSLMQGLNCSTNVRIRQRDKPSETHLLSFRSIETKRLDQHKMNEVLYNKCSSRPSRSQLVAHQFK</sequence>
<dbReference type="Proteomes" id="UP000186228">
    <property type="component" value="Unassembled WGS sequence"/>
</dbReference>
<name>A0A1C3W9C9_9HYPH</name>
<organism evidence="1 2">
    <name type="scientific">Rhizobium hainanense</name>
    <dbReference type="NCBI Taxonomy" id="52131"/>
    <lineage>
        <taxon>Bacteria</taxon>
        <taxon>Pseudomonadati</taxon>
        <taxon>Pseudomonadota</taxon>
        <taxon>Alphaproteobacteria</taxon>
        <taxon>Hyphomicrobiales</taxon>
        <taxon>Rhizobiaceae</taxon>
        <taxon>Rhizobium/Agrobacterium group</taxon>
        <taxon>Rhizobium</taxon>
    </lineage>
</organism>